<protein>
    <submittedName>
        <fullName evidence="5">Tetratricopeptide TPR_2 repeat protein</fullName>
    </submittedName>
</protein>
<evidence type="ECO:0000256" key="4">
    <source>
        <dbReference type="SAM" id="SignalP"/>
    </source>
</evidence>
<organism evidence="5 6">
    <name type="scientific">Nitratidesulfovibrio vulgaris (strain DP4)</name>
    <name type="common">Desulfovibrio vulgaris</name>
    <dbReference type="NCBI Taxonomy" id="391774"/>
    <lineage>
        <taxon>Bacteria</taxon>
        <taxon>Pseudomonadati</taxon>
        <taxon>Thermodesulfobacteriota</taxon>
        <taxon>Desulfovibrionia</taxon>
        <taxon>Desulfovibrionales</taxon>
        <taxon>Desulfovibrionaceae</taxon>
        <taxon>Nitratidesulfovibrio</taxon>
    </lineage>
</organism>
<reference evidence="6" key="1">
    <citation type="journal article" date="2009" name="Environ. Microbiol.">
        <title>Contribution of mobile genetic elements to Desulfovibrio vulgaris genome plasticity.</title>
        <authorList>
            <person name="Walker C.B."/>
            <person name="Stolyar S."/>
            <person name="Chivian D."/>
            <person name="Pinel N."/>
            <person name="Gabster J.A."/>
            <person name="Dehal P.S."/>
            <person name="He Z."/>
            <person name="Yang Z.K."/>
            <person name="Yen H.C."/>
            <person name="Zhou J."/>
            <person name="Wall J.D."/>
            <person name="Hazen T.C."/>
            <person name="Arkin A.P."/>
            <person name="Stahl D.A."/>
        </authorList>
    </citation>
    <scope>NUCLEOTIDE SEQUENCE [LARGE SCALE GENOMIC DNA]</scope>
    <source>
        <strain evidence="6">DP4</strain>
    </source>
</reference>
<dbReference type="PANTHER" id="PTHR44858:SF1">
    <property type="entry name" value="UDP-N-ACETYLGLUCOSAMINE--PEPTIDE N-ACETYLGLUCOSAMINYLTRANSFERASE SPINDLY-RELATED"/>
    <property type="match status" value="1"/>
</dbReference>
<accession>A0A0H3A6F0</accession>
<dbReference type="InterPro" id="IPR019734">
    <property type="entry name" value="TPR_rpt"/>
</dbReference>
<name>A0A0H3A6F0_NITV4</name>
<dbReference type="PANTHER" id="PTHR44858">
    <property type="entry name" value="TETRATRICOPEPTIDE REPEAT PROTEIN 6"/>
    <property type="match status" value="1"/>
</dbReference>
<dbReference type="Proteomes" id="UP000009173">
    <property type="component" value="Chromosome"/>
</dbReference>
<evidence type="ECO:0000256" key="1">
    <source>
        <dbReference type="ARBA" id="ARBA00022737"/>
    </source>
</evidence>
<dbReference type="InterPro" id="IPR050498">
    <property type="entry name" value="Ycf3"/>
</dbReference>
<dbReference type="PROSITE" id="PS51257">
    <property type="entry name" value="PROKAR_LIPOPROTEIN"/>
    <property type="match status" value="1"/>
</dbReference>
<feature type="chain" id="PRO_5002604121" evidence="4">
    <location>
        <begin position="21"/>
        <end position="192"/>
    </location>
</feature>
<keyword evidence="4" id="KW-0732">Signal</keyword>
<evidence type="ECO:0000313" key="5">
    <source>
        <dbReference type="EMBL" id="ABM27647.1"/>
    </source>
</evidence>
<dbReference type="HOGENOM" id="CLU_1400514_0_0_7"/>
<evidence type="ECO:0000313" key="6">
    <source>
        <dbReference type="Proteomes" id="UP000009173"/>
    </source>
</evidence>
<keyword evidence="2 3" id="KW-0802">TPR repeat</keyword>
<dbReference type="PROSITE" id="PS50293">
    <property type="entry name" value="TPR_REGION"/>
    <property type="match status" value="1"/>
</dbReference>
<feature type="signal peptide" evidence="4">
    <location>
        <begin position="1"/>
        <end position="20"/>
    </location>
</feature>
<proteinExistence type="predicted"/>
<gene>
    <name evidence="5" type="ordered locus">Dvul_0624</name>
</gene>
<dbReference type="EMBL" id="CP000527">
    <property type="protein sequence ID" value="ABM27647.1"/>
    <property type="molecule type" value="Genomic_DNA"/>
</dbReference>
<dbReference type="InterPro" id="IPR011990">
    <property type="entry name" value="TPR-like_helical_dom_sf"/>
</dbReference>
<dbReference type="PROSITE" id="PS50005">
    <property type="entry name" value="TPR"/>
    <property type="match status" value="1"/>
</dbReference>
<dbReference type="RefSeq" id="WP_011791732.1">
    <property type="nucleotide sequence ID" value="NC_008751.1"/>
</dbReference>
<keyword evidence="1" id="KW-0677">Repeat</keyword>
<dbReference type="AlphaFoldDB" id="A0A0H3A6F0"/>
<dbReference type="Gene3D" id="1.25.40.10">
    <property type="entry name" value="Tetratricopeptide repeat domain"/>
    <property type="match status" value="2"/>
</dbReference>
<evidence type="ECO:0000256" key="2">
    <source>
        <dbReference type="ARBA" id="ARBA00022803"/>
    </source>
</evidence>
<dbReference type="KEGG" id="dvl:Dvul_0624"/>
<dbReference type="SUPFAM" id="SSF48452">
    <property type="entry name" value="TPR-like"/>
    <property type="match status" value="1"/>
</dbReference>
<dbReference type="Pfam" id="PF00515">
    <property type="entry name" value="TPR_1"/>
    <property type="match status" value="1"/>
</dbReference>
<feature type="repeat" description="TPR" evidence="3">
    <location>
        <begin position="80"/>
        <end position="113"/>
    </location>
</feature>
<evidence type="ECO:0000256" key="3">
    <source>
        <dbReference type="PROSITE-ProRule" id="PRU00339"/>
    </source>
</evidence>
<dbReference type="SMART" id="SM00028">
    <property type="entry name" value="TPR"/>
    <property type="match status" value="2"/>
</dbReference>
<sequence precursor="true">MPFVLRCLLCCTLFVLGGCAAHEAPLAPVNPMGLSGNVAPEAEKNYALARVLWGNSEVCSDPVQAVTYLDRAIAVQPDYAAAYQRRGLAYSEMGRYEEAFEDLTKALRLKPGVEAYTYRGLVSMRMGNLIGARKDLDHALELDSGYHRAWNFRAAVRLQQDDTAGACADFAKGCSKGDCTGMESARESGICK</sequence>